<dbReference type="EMBL" id="CAEZTS010000114">
    <property type="protein sequence ID" value="CAB4584549.1"/>
    <property type="molecule type" value="Genomic_DNA"/>
</dbReference>
<reference evidence="2" key="1">
    <citation type="submission" date="2020-05" db="EMBL/GenBank/DDBJ databases">
        <authorList>
            <person name="Chiriac C."/>
            <person name="Salcher M."/>
            <person name="Ghai R."/>
            <person name="Kavagutti S V."/>
        </authorList>
    </citation>
    <scope>NUCLEOTIDE SEQUENCE</scope>
</reference>
<feature type="transmembrane region" description="Helical" evidence="1">
    <location>
        <begin position="34"/>
        <end position="51"/>
    </location>
</feature>
<keyword evidence="1" id="KW-1133">Transmembrane helix</keyword>
<keyword evidence="1" id="KW-0812">Transmembrane</keyword>
<protein>
    <submittedName>
        <fullName evidence="2">Unannotated protein</fullName>
    </submittedName>
</protein>
<organism evidence="2">
    <name type="scientific">freshwater metagenome</name>
    <dbReference type="NCBI Taxonomy" id="449393"/>
    <lineage>
        <taxon>unclassified sequences</taxon>
        <taxon>metagenomes</taxon>
        <taxon>ecological metagenomes</taxon>
    </lineage>
</organism>
<sequence>MVSTATDGTEVVVQFGVSVTNTLQLPATGSNHESPLVALSLLMLGVAVLIIRRRLVVVD</sequence>
<keyword evidence="1" id="KW-0472">Membrane</keyword>
<name>A0A6J6FA41_9ZZZZ</name>
<gene>
    <name evidence="2" type="ORF">UFOPK1722_01256</name>
</gene>
<evidence type="ECO:0000313" key="2">
    <source>
        <dbReference type="EMBL" id="CAB4584549.1"/>
    </source>
</evidence>
<dbReference type="AlphaFoldDB" id="A0A6J6FA41"/>
<proteinExistence type="predicted"/>
<accession>A0A6J6FA41</accession>
<evidence type="ECO:0000256" key="1">
    <source>
        <dbReference type="SAM" id="Phobius"/>
    </source>
</evidence>
<dbReference type="NCBIfam" id="TIGR01167">
    <property type="entry name" value="LPXTG_anchor"/>
    <property type="match status" value="1"/>
</dbReference>